<proteinExistence type="inferred from homology"/>
<gene>
    <name evidence="11" type="ORF">OCBIM_22017342mg</name>
</gene>
<dbReference type="EC" id="2.3.1.199" evidence="10"/>
<evidence type="ECO:0000256" key="6">
    <source>
        <dbReference type="ARBA" id="ARBA00022989"/>
    </source>
</evidence>
<keyword evidence="6 10" id="KW-1133">Transmembrane helix</keyword>
<evidence type="ECO:0000256" key="8">
    <source>
        <dbReference type="ARBA" id="ARBA00023136"/>
    </source>
</evidence>
<dbReference type="PROSITE" id="PS01188">
    <property type="entry name" value="ELO"/>
    <property type="match status" value="1"/>
</dbReference>
<evidence type="ECO:0000256" key="1">
    <source>
        <dbReference type="ARBA" id="ARBA00004141"/>
    </source>
</evidence>
<keyword evidence="3 10" id="KW-0808">Transferase</keyword>
<sequence length="292" mass="34121">MLWMTTAAKVYDEVMQKGDPRVADWFMMSSPVPSFLICLVYMVITKVGPIFMANRKPFEIRNVMLVYNIAMVLLSAYILEEFISSGWFAGYSIRCQPVDYSRSTQAMRMAAACWWFYFSKFIELFDTIFFILRKKLNQVSFLHVFHHGIMPVSWWFGVKFVPGGFGTFHAMLNSFIHLVMYVYYGLAAAGPNFKKYLWWKWYMTSLQITQFIFVFIHASQLLFIPCNYPKVFAYWIALYAVIFLILFSDYFHKTYRSKPKVATCQESRTGISTQKTSNLNGVVGNNIDKKSK</sequence>
<comment type="subcellular location">
    <subcellularLocation>
        <location evidence="1">Membrane</location>
        <topology evidence="1">Multi-pass membrane protein</topology>
    </subcellularLocation>
</comment>
<dbReference type="EMBL" id="KQ418483">
    <property type="protein sequence ID" value="KOF87173.1"/>
    <property type="molecule type" value="Genomic_DNA"/>
</dbReference>
<name>A0A0L8HD00_OCTBM</name>
<dbReference type="EMBL" id="KQ418483">
    <property type="protein sequence ID" value="KOF87172.1"/>
    <property type="molecule type" value="Genomic_DNA"/>
</dbReference>
<evidence type="ECO:0000256" key="10">
    <source>
        <dbReference type="RuleBase" id="RU361115"/>
    </source>
</evidence>
<evidence type="ECO:0000256" key="4">
    <source>
        <dbReference type="ARBA" id="ARBA00022692"/>
    </source>
</evidence>
<dbReference type="GO" id="GO:0005789">
    <property type="term" value="C:endoplasmic reticulum membrane"/>
    <property type="evidence" value="ECO:0007669"/>
    <property type="project" value="TreeGrafter"/>
</dbReference>
<dbReference type="GO" id="GO:0009922">
    <property type="term" value="F:fatty acid elongase activity"/>
    <property type="evidence" value="ECO:0007669"/>
    <property type="project" value="UniProtKB-EC"/>
</dbReference>
<dbReference type="KEGG" id="obi:106871442"/>
<evidence type="ECO:0000313" key="11">
    <source>
        <dbReference type="EMBL" id="KOF87173.1"/>
    </source>
</evidence>
<keyword evidence="9 10" id="KW-0275">Fatty acid biosynthesis</keyword>
<keyword evidence="7 10" id="KW-0443">Lipid metabolism</keyword>
<evidence type="ECO:0000256" key="2">
    <source>
        <dbReference type="ARBA" id="ARBA00022516"/>
    </source>
</evidence>
<dbReference type="GO" id="GO:0030148">
    <property type="term" value="P:sphingolipid biosynthetic process"/>
    <property type="evidence" value="ECO:0007669"/>
    <property type="project" value="TreeGrafter"/>
</dbReference>
<dbReference type="InterPro" id="IPR030457">
    <property type="entry name" value="ELO_CS"/>
</dbReference>
<dbReference type="GO" id="GO:0019367">
    <property type="term" value="P:fatty acid elongation, saturated fatty acid"/>
    <property type="evidence" value="ECO:0007669"/>
    <property type="project" value="TreeGrafter"/>
</dbReference>
<dbReference type="PANTHER" id="PTHR11157">
    <property type="entry name" value="FATTY ACID ACYL TRANSFERASE-RELATED"/>
    <property type="match status" value="1"/>
</dbReference>
<dbReference type="STRING" id="37653.A0A0L8HD00"/>
<dbReference type="GO" id="GO:0034625">
    <property type="term" value="P:fatty acid elongation, monounsaturated fatty acid"/>
    <property type="evidence" value="ECO:0007669"/>
    <property type="project" value="TreeGrafter"/>
</dbReference>
<dbReference type="GO" id="GO:0034626">
    <property type="term" value="P:fatty acid elongation, polyunsaturated fatty acid"/>
    <property type="evidence" value="ECO:0007669"/>
    <property type="project" value="TreeGrafter"/>
</dbReference>
<feature type="transmembrane region" description="Helical" evidence="10">
    <location>
        <begin position="231"/>
        <end position="251"/>
    </location>
</feature>
<keyword evidence="8 10" id="KW-0472">Membrane</keyword>
<dbReference type="GO" id="GO:0042761">
    <property type="term" value="P:very long-chain fatty acid biosynthetic process"/>
    <property type="evidence" value="ECO:0007669"/>
    <property type="project" value="TreeGrafter"/>
</dbReference>
<keyword evidence="4 10" id="KW-0812">Transmembrane</keyword>
<evidence type="ECO:0000256" key="9">
    <source>
        <dbReference type="ARBA" id="ARBA00023160"/>
    </source>
</evidence>
<organism evidence="11">
    <name type="scientific">Octopus bimaculoides</name>
    <name type="common">California two-spotted octopus</name>
    <dbReference type="NCBI Taxonomy" id="37653"/>
    <lineage>
        <taxon>Eukaryota</taxon>
        <taxon>Metazoa</taxon>
        <taxon>Spiralia</taxon>
        <taxon>Lophotrochozoa</taxon>
        <taxon>Mollusca</taxon>
        <taxon>Cephalopoda</taxon>
        <taxon>Coleoidea</taxon>
        <taxon>Octopodiformes</taxon>
        <taxon>Octopoda</taxon>
        <taxon>Incirrata</taxon>
        <taxon>Octopodidae</taxon>
        <taxon>Octopus</taxon>
    </lineage>
</organism>
<feature type="transmembrane region" description="Helical" evidence="10">
    <location>
        <begin position="139"/>
        <end position="156"/>
    </location>
</feature>
<dbReference type="OrthoDB" id="434092at2759"/>
<dbReference type="InterPro" id="IPR002076">
    <property type="entry name" value="ELO_fam"/>
</dbReference>
<dbReference type="OMA" id="EFMQNAD"/>
<comment type="similarity">
    <text evidence="10">Belongs to the ELO family.</text>
</comment>
<feature type="transmembrane region" description="Helical" evidence="10">
    <location>
        <begin position="109"/>
        <end position="132"/>
    </location>
</feature>
<evidence type="ECO:0000256" key="5">
    <source>
        <dbReference type="ARBA" id="ARBA00022832"/>
    </source>
</evidence>
<accession>A0A0L8HD00</accession>
<dbReference type="Pfam" id="PF01151">
    <property type="entry name" value="ELO"/>
    <property type="match status" value="1"/>
</dbReference>
<evidence type="ECO:0000256" key="7">
    <source>
        <dbReference type="ARBA" id="ARBA00023098"/>
    </source>
</evidence>
<evidence type="ECO:0000256" key="3">
    <source>
        <dbReference type="ARBA" id="ARBA00022679"/>
    </source>
</evidence>
<dbReference type="AlphaFoldDB" id="A0A0L8HD00"/>
<feature type="transmembrane region" description="Helical" evidence="10">
    <location>
        <begin position="201"/>
        <end position="225"/>
    </location>
</feature>
<keyword evidence="5 10" id="KW-0276">Fatty acid metabolism</keyword>
<comment type="catalytic activity">
    <reaction evidence="10">
        <text>a very-long-chain acyl-CoA + malonyl-CoA + H(+) = a very-long-chain 3-oxoacyl-CoA + CO2 + CoA</text>
        <dbReference type="Rhea" id="RHEA:32727"/>
        <dbReference type="ChEBI" id="CHEBI:15378"/>
        <dbReference type="ChEBI" id="CHEBI:16526"/>
        <dbReference type="ChEBI" id="CHEBI:57287"/>
        <dbReference type="ChEBI" id="CHEBI:57384"/>
        <dbReference type="ChEBI" id="CHEBI:90725"/>
        <dbReference type="ChEBI" id="CHEBI:90736"/>
        <dbReference type="EC" id="2.3.1.199"/>
    </reaction>
</comment>
<reference evidence="11" key="1">
    <citation type="submission" date="2015-07" db="EMBL/GenBank/DDBJ databases">
        <title>MeaNS - Measles Nucleotide Surveillance Program.</title>
        <authorList>
            <person name="Tran T."/>
            <person name="Druce J."/>
        </authorList>
    </citation>
    <scope>NUCLEOTIDE SEQUENCE</scope>
    <source>
        <strain evidence="11">UCB-OBI-ISO-001</strain>
        <tissue evidence="11">Gonad</tissue>
    </source>
</reference>
<feature type="transmembrane region" description="Helical" evidence="10">
    <location>
        <begin position="65"/>
        <end position="89"/>
    </location>
</feature>
<dbReference type="PANTHER" id="PTHR11157:SF69">
    <property type="entry name" value="ELONGATION OF VERY LONG CHAIN FATTY ACIDS PROTEIN 7"/>
    <property type="match status" value="1"/>
</dbReference>
<keyword evidence="2 10" id="KW-0444">Lipid biosynthesis</keyword>
<feature type="transmembrane region" description="Helical" evidence="10">
    <location>
        <begin position="168"/>
        <end position="189"/>
    </location>
</feature>
<protein>
    <recommendedName>
        <fullName evidence="10">Elongation of very long chain fatty acids protein</fullName>
        <ecNumber evidence="10">2.3.1.199</ecNumber>
    </recommendedName>
    <alternativeName>
        <fullName evidence="10">Very-long-chain 3-oxoacyl-CoA synthase</fullName>
    </alternativeName>
</protein>
<feature type="transmembrane region" description="Helical" evidence="10">
    <location>
        <begin position="25"/>
        <end position="44"/>
    </location>
</feature>